<organism evidence="16 17">
    <name type="scientific">Desulfonema ishimotonii</name>
    <dbReference type="NCBI Taxonomy" id="45657"/>
    <lineage>
        <taxon>Bacteria</taxon>
        <taxon>Pseudomonadati</taxon>
        <taxon>Thermodesulfobacteriota</taxon>
        <taxon>Desulfobacteria</taxon>
        <taxon>Desulfobacterales</taxon>
        <taxon>Desulfococcaceae</taxon>
        <taxon>Desulfonema</taxon>
    </lineage>
</organism>
<evidence type="ECO:0000256" key="11">
    <source>
        <dbReference type="ARBA" id="ARBA00022840"/>
    </source>
</evidence>
<evidence type="ECO:0000313" key="16">
    <source>
        <dbReference type="EMBL" id="GBC60433.1"/>
    </source>
</evidence>
<evidence type="ECO:0000256" key="10">
    <source>
        <dbReference type="ARBA" id="ARBA00022777"/>
    </source>
</evidence>
<keyword evidence="11" id="KW-0067">ATP-binding</keyword>
<dbReference type="Proteomes" id="UP000288096">
    <property type="component" value="Unassembled WGS sequence"/>
</dbReference>
<evidence type="ECO:0000256" key="6">
    <source>
        <dbReference type="ARBA" id="ARBA00021623"/>
    </source>
</evidence>
<comment type="similarity">
    <text evidence="4">Belongs to the PEP-utilizing enzyme family.</text>
</comment>
<dbReference type="InterPro" id="IPR036637">
    <property type="entry name" value="Phosphohistidine_dom_sf"/>
</dbReference>
<evidence type="ECO:0000256" key="1">
    <source>
        <dbReference type="ARBA" id="ARBA00001946"/>
    </source>
</evidence>
<dbReference type="EC" id="2.7.9.2" evidence="5"/>
<comment type="pathway">
    <text evidence="3">Carbohydrate biosynthesis; gluconeogenesis.</text>
</comment>
<evidence type="ECO:0000256" key="4">
    <source>
        <dbReference type="ARBA" id="ARBA00007837"/>
    </source>
</evidence>
<evidence type="ECO:0000256" key="13">
    <source>
        <dbReference type="ARBA" id="ARBA00033470"/>
    </source>
</evidence>
<dbReference type="PANTHER" id="PTHR43030">
    <property type="entry name" value="PHOSPHOENOLPYRUVATE SYNTHASE"/>
    <property type="match status" value="1"/>
</dbReference>
<feature type="domain" description="Pyruvate phosphate dikinase AMP/ATP-binding" evidence="15">
    <location>
        <begin position="631"/>
        <end position="946"/>
    </location>
</feature>
<gene>
    <name evidence="16" type="ORF">DENIS_1385</name>
</gene>
<comment type="function">
    <text evidence="2">Catalyzes the phosphorylation of pyruvate to phosphoenolpyruvate.</text>
</comment>
<evidence type="ECO:0000259" key="15">
    <source>
        <dbReference type="Pfam" id="PF01326"/>
    </source>
</evidence>
<sequence>MIKRALLTAGLIIMWMGWIPGHSPANAEEAPLPDTRILKTHIEAMKEAPRGPFSRIRWFCRDGTIHPPKPYPCEERGGGVQHGEWSDRTKALRAKGYHIASVLADTDAGALIRTPEFPDILRQMILEQFLINADDGWIYRQARYYRGALQAEDEEAGGRELLLALVQQKSWREDRFPVLREAVRFLPHGRDNARITRMRQLSRAMGERDPEFNALRIKLHVRPDADDARAVRDYAARSAAPEDKAEYAELAGLIDAIYRTDNLVAEMAILATRLPDPSIAEVLTRQAARLVSARTPEAGLEVMAGLLRFLRDHLHQAGSPALMLAFLDISLGLEDNFFRVGSQLAPRLKHYPRRTRLRWLGSGIDALRGVGLISGRQRSFLNASLRAVTRAEPLLAVYKGELDYLARVPGWADRFHSLRFSRTVDHLAAIEPLTRRYLHDRLHTSPLLFYTAVIDTLLTDADRLTGVSHTLFGQKISGGLRGLNPGLARGILRFAPEPPDRTPLARDGIYVLPATTDALTPVAGIITAGEGNALSHVQLLARNLGIPNVASDRRLLSRLEKKAGEPVVLAVSPGGVVRLAGDGPEWESLFKKEKQSAPDMVIRPDLNKIDLTTRRFFSLADLRASDSGRICGPKAANLGELKHHFPQAVTEGVVIPFGVYRALLDRPFAPGGPSIFEWMKGQYAAIGAIPAGQARQNAESRFLEEMRNRILSIDSGPEFRRTLARAMKNILGEDGTYGVFVRSDTNVEDLSGFTGAGLNLTVPHVVGFDNIIRAISRVWASPFAERAFRWRQGHMEGPEHVYCSVLLMKSVPADKSGVMVTADLANGNTDTLYVAVNRGVGGAVAGQRSEELRIDLSTGKIRLMAQATEPLRRVLLPKGGLKKIPAGNSDSVLEPDEILRLIRLARSVPEKFPRLRNNQGEPVPADIEFGFYNGDLVLFQIRPFLENRHARRSLFLHGLDKRPEKMRGRKVDLDEVGG</sequence>
<keyword evidence="12" id="KW-0460">Magnesium</keyword>
<protein>
    <recommendedName>
        <fullName evidence="6">Phosphoenolpyruvate synthase</fullName>
        <ecNumber evidence="5">2.7.9.2</ecNumber>
    </recommendedName>
    <alternativeName>
        <fullName evidence="13">Pyruvate, water dikinase</fullName>
    </alternativeName>
</protein>
<dbReference type="Gene3D" id="3.50.30.10">
    <property type="entry name" value="Phosphohistidine domain"/>
    <property type="match status" value="1"/>
</dbReference>
<dbReference type="OrthoDB" id="9765468at2"/>
<evidence type="ECO:0000256" key="3">
    <source>
        <dbReference type="ARBA" id="ARBA00004742"/>
    </source>
</evidence>
<dbReference type="GO" id="GO:0046872">
    <property type="term" value="F:metal ion binding"/>
    <property type="evidence" value="ECO:0007669"/>
    <property type="project" value="UniProtKB-KW"/>
</dbReference>
<dbReference type="RefSeq" id="WP_124327847.1">
    <property type="nucleotide sequence ID" value="NZ_BEXT01000001.1"/>
</dbReference>
<evidence type="ECO:0000256" key="9">
    <source>
        <dbReference type="ARBA" id="ARBA00022741"/>
    </source>
</evidence>
<evidence type="ECO:0000256" key="8">
    <source>
        <dbReference type="ARBA" id="ARBA00022723"/>
    </source>
</evidence>
<dbReference type="Pfam" id="PF01326">
    <property type="entry name" value="PPDK_N"/>
    <property type="match status" value="1"/>
</dbReference>
<dbReference type="InterPro" id="IPR013815">
    <property type="entry name" value="ATP_grasp_subdomain_1"/>
</dbReference>
<evidence type="ECO:0000256" key="12">
    <source>
        <dbReference type="ARBA" id="ARBA00022842"/>
    </source>
</evidence>
<evidence type="ECO:0000256" key="14">
    <source>
        <dbReference type="ARBA" id="ARBA00047700"/>
    </source>
</evidence>
<comment type="cofactor">
    <cofactor evidence="1">
        <name>Mg(2+)</name>
        <dbReference type="ChEBI" id="CHEBI:18420"/>
    </cofactor>
</comment>
<keyword evidence="7" id="KW-0808">Transferase</keyword>
<reference evidence="17" key="1">
    <citation type="submission" date="2017-11" db="EMBL/GenBank/DDBJ databases">
        <authorList>
            <person name="Watanabe M."/>
            <person name="Kojima H."/>
        </authorList>
    </citation>
    <scope>NUCLEOTIDE SEQUENCE [LARGE SCALE GENOMIC DNA]</scope>
    <source>
        <strain evidence="17">Tokyo 01</strain>
    </source>
</reference>
<dbReference type="SUPFAM" id="SSF52009">
    <property type="entry name" value="Phosphohistidine domain"/>
    <property type="match status" value="1"/>
</dbReference>
<dbReference type="AlphaFoldDB" id="A0A401FTZ7"/>
<dbReference type="PANTHER" id="PTHR43030:SF1">
    <property type="entry name" value="PHOSPHOENOLPYRUVATE SYNTHASE"/>
    <property type="match status" value="1"/>
</dbReference>
<keyword evidence="17" id="KW-1185">Reference proteome</keyword>
<dbReference type="Gene3D" id="3.30.470.20">
    <property type="entry name" value="ATP-grasp fold, B domain"/>
    <property type="match status" value="1"/>
</dbReference>
<dbReference type="SUPFAM" id="SSF56059">
    <property type="entry name" value="Glutathione synthetase ATP-binding domain-like"/>
    <property type="match status" value="1"/>
</dbReference>
<dbReference type="Gene3D" id="3.30.1490.20">
    <property type="entry name" value="ATP-grasp fold, A domain"/>
    <property type="match status" value="1"/>
</dbReference>
<keyword evidence="8" id="KW-0479">Metal-binding</keyword>
<evidence type="ECO:0000256" key="5">
    <source>
        <dbReference type="ARBA" id="ARBA00011996"/>
    </source>
</evidence>
<reference evidence="17" key="2">
    <citation type="submission" date="2019-01" db="EMBL/GenBank/DDBJ databases">
        <title>Genome sequence of Desulfonema ishimotonii strain Tokyo 01.</title>
        <authorList>
            <person name="Fukui M."/>
        </authorList>
    </citation>
    <scope>NUCLEOTIDE SEQUENCE [LARGE SCALE GENOMIC DNA]</scope>
    <source>
        <strain evidence="17">Tokyo 01</strain>
    </source>
</reference>
<keyword evidence="9" id="KW-0547">Nucleotide-binding</keyword>
<comment type="caution">
    <text evidence="16">The sequence shown here is derived from an EMBL/GenBank/DDBJ whole genome shotgun (WGS) entry which is preliminary data.</text>
</comment>
<evidence type="ECO:0000256" key="7">
    <source>
        <dbReference type="ARBA" id="ARBA00022679"/>
    </source>
</evidence>
<dbReference type="GO" id="GO:0005524">
    <property type="term" value="F:ATP binding"/>
    <property type="evidence" value="ECO:0007669"/>
    <property type="project" value="UniProtKB-KW"/>
</dbReference>
<evidence type="ECO:0000256" key="2">
    <source>
        <dbReference type="ARBA" id="ARBA00002988"/>
    </source>
</evidence>
<dbReference type="InterPro" id="IPR002192">
    <property type="entry name" value="PPDK_AMP/ATP-bd"/>
</dbReference>
<accession>A0A401FTZ7</accession>
<dbReference type="GO" id="GO:0008986">
    <property type="term" value="F:pyruvate, water dikinase activity"/>
    <property type="evidence" value="ECO:0007669"/>
    <property type="project" value="UniProtKB-EC"/>
</dbReference>
<keyword evidence="16" id="KW-0670">Pyruvate</keyword>
<name>A0A401FTZ7_9BACT</name>
<proteinExistence type="inferred from homology"/>
<evidence type="ECO:0000313" key="17">
    <source>
        <dbReference type="Proteomes" id="UP000288096"/>
    </source>
</evidence>
<dbReference type="EMBL" id="BEXT01000001">
    <property type="protein sequence ID" value="GBC60433.1"/>
    <property type="molecule type" value="Genomic_DNA"/>
</dbReference>
<keyword evidence="10" id="KW-0418">Kinase</keyword>
<comment type="catalytic activity">
    <reaction evidence="14">
        <text>pyruvate + ATP + H2O = phosphoenolpyruvate + AMP + phosphate + 2 H(+)</text>
        <dbReference type="Rhea" id="RHEA:11364"/>
        <dbReference type="ChEBI" id="CHEBI:15361"/>
        <dbReference type="ChEBI" id="CHEBI:15377"/>
        <dbReference type="ChEBI" id="CHEBI:15378"/>
        <dbReference type="ChEBI" id="CHEBI:30616"/>
        <dbReference type="ChEBI" id="CHEBI:43474"/>
        <dbReference type="ChEBI" id="CHEBI:58702"/>
        <dbReference type="ChEBI" id="CHEBI:456215"/>
        <dbReference type="EC" id="2.7.9.2"/>
    </reaction>
</comment>
<dbReference type="InterPro" id="IPR006319">
    <property type="entry name" value="PEP_synth"/>
</dbReference>